<feature type="region of interest" description="Disordered" evidence="5">
    <location>
        <begin position="108"/>
        <end position="134"/>
    </location>
</feature>
<keyword evidence="6" id="KW-0472">Membrane</keyword>
<evidence type="ECO:0000313" key="8">
    <source>
        <dbReference type="Proteomes" id="UP001145742"/>
    </source>
</evidence>
<proteinExistence type="predicted"/>
<keyword evidence="6" id="KW-1133">Transmembrane helix</keyword>
<name>A0ABQ9DDA1_9PASS</name>
<keyword evidence="2" id="KW-0297">G-protein coupled receptor</keyword>
<evidence type="ECO:0000256" key="5">
    <source>
        <dbReference type="SAM" id="MobiDB-lite"/>
    </source>
</evidence>
<keyword evidence="4" id="KW-0807">Transducer</keyword>
<dbReference type="EMBL" id="WHWB01033841">
    <property type="protein sequence ID" value="KAJ7416335.1"/>
    <property type="molecule type" value="Genomic_DNA"/>
</dbReference>
<gene>
    <name evidence="7" type="ORF">WISP_72506</name>
</gene>
<dbReference type="Gene3D" id="1.20.1070.10">
    <property type="entry name" value="Rhodopsin 7-helix transmembrane proteins"/>
    <property type="match status" value="1"/>
</dbReference>
<dbReference type="SUPFAM" id="SSF81321">
    <property type="entry name" value="Family A G protein-coupled receptor-like"/>
    <property type="match status" value="1"/>
</dbReference>
<evidence type="ECO:0000256" key="6">
    <source>
        <dbReference type="SAM" id="Phobius"/>
    </source>
</evidence>
<protein>
    <submittedName>
        <fullName evidence="7">Uncharacterized protein</fullName>
    </submittedName>
</protein>
<sequence length="134" mass="14450">MSGMASDHNTSSQDEYVPHYLQKEDPFASKLSREADIIAGFYLTVIGILSTLGNGYVIFMSSKRKKKLRPAEIMTVNLAVCDLGISGVSHSAGHGYMLIEGSTGCPSEKDILDDRQSNGYKDPADHGIGISPVQ</sequence>
<keyword evidence="3" id="KW-0675">Receptor</keyword>
<keyword evidence="6" id="KW-0812">Transmembrane</keyword>
<dbReference type="Proteomes" id="UP001145742">
    <property type="component" value="Unassembled WGS sequence"/>
</dbReference>
<dbReference type="PANTHER" id="PTHR24240">
    <property type="entry name" value="OPSIN"/>
    <property type="match status" value="1"/>
</dbReference>
<keyword evidence="8" id="KW-1185">Reference proteome</keyword>
<evidence type="ECO:0000256" key="1">
    <source>
        <dbReference type="ARBA" id="ARBA00004141"/>
    </source>
</evidence>
<feature type="transmembrane region" description="Helical" evidence="6">
    <location>
        <begin position="37"/>
        <end position="59"/>
    </location>
</feature>
<evidence type="ECO:0000313" key="7">
    <source>
        <dbReference type="EMBL" id="KAJ7416335.1"/>
    </source>
</evidence>
<dbReference type="InterPro" id="IPR050125">
    <property type="entry name" value="GPCR_opsins"/>
</dbReference>
<evidence type="ECO:0000256" key="2">
    <source>
        <dbReference type="ARBA" id="ARBA00023040"/>
    </source>
</evidence>
<evidence type="ECO:0000256" key="3">
    <source>
        <dbReference type="ARBA" id="ARBA00023170"/>
    </source>
</evidence>
<comment type="subcellular location">
    <subcellularLocation>
        <location evidence="1">Membrane</location>
        <topology evidence="1">Multi-pass membrane protein</topology>
    </subcellularLocation>
</comment>
<reference evidence="7" key="1">
    <citation type="submission" date="2019-10" db="EMBL/GenBank/DDBJ databases">
        <authorList>
            <person name="Soares A.E.R."/>
            <person name="Aleixo A."/>
            <person name="Schneider P."/>
            <person name="Miyaki C.Y."/>
            <person name="Schneider M.P."/>
            <person name="Mello C."/>
            <person name="Vasconcelos A.T.R."/>
        </authorList>
    </citation>
    <scope>NUCLEOTIDE SEQUENCE</scope>
    <source>
        <tissue evidence="7">Muscle</tissue>
    </source>
</reference>
<accession>A0ABQ9DDA1</accession>
<evidence type="ECO:0000256" key="4">
    <source>
        <dbReference type="ARBA" id="ARBA00023224"/>
    </source>
</evidence>
<comment type="caution">
    <text evidence="7">The sequence shown here is derived from an EMBL/GenBank/DDBJ whole genome shotgun (WGS) entry which is preliminary data.</text>
</comment>
<organism evidence="7 8">
    <name type="scientific">Willisornis vidua</name>
    <name type="common">Xingu scale-backed antbird</name>
    <dbReference type="NCBI Taxonomy" id="1566151"/>
    <lineage>
        <taxon>Eukaryota</taxon>
        <taxon>Metazoa</taxon>
        <taxon>Chordata</taxon>
        <taxon>Craniata</taxon>
        <taxon>Vertebrata</taxon>
        <taxon>Euteleostomi</taxon>
        <taxon>Archelosauria</taxon>
        <taxon>Archosauria</taxon>
        <taxon>Dinosauria</taxon>
        <taxon>Saurischia</taxon>
        <taxon>Theropoda</taxon>
        <taxon>Coelurosauria</taxon>
        <taxon>Aves</taxon>
        <taxon>Neognathae</taxon>
        <taxon>Neoaves</taxon>
        <taxon>Telluraves</taxon>
        <taxon>Australaves</taxon>
        <taxon>Passeriformes</taxon>
        <taxon>Thamnophilidae</taxon>
        <taxon>Willisornis</taxon>
    </lineage>
</organism>